<name>A0A0A9WIW1_LYGHE</name>
<dbReference type="AlphaFoldDB" id="A0A0A9WIW1"/>
<evidence type="ECO:0000313" key="2">
    <source>
        <dbReference type="EMBL" id="JAG04795.1"/>
    </source>
</evidence>
<proteinExistence type="predicted"/>
<feature type="non-terminal residue" evidence="2">
    <location>
        <position position="1"/>
    </location>
</feature>
<organism evidence="2">
    <name type="scientific">Lygus hesperus</name>
    <name type="common">Western plant bug</name>
    <dbReference type="NCBI Taxonomy" id="30085"/>
    <lineage>
        <taxon>Eukaryota</taxon>
        <taxon>Metazoa</taxon>
        <taxon>Ecdysozoa</taxon>
        <taxon>Arthropoda</taxon>
        <taxon>Hexapoda</taxon>
        <taxon>Insecta</taxon>
        <taxon>Pterygota</taxon>
        <taxon>Neoptera</taxon>
        <taxon>Paraneoptera</taxon>
        <taxon>Hemiptera</taxon>
        <taxon>Heteroptera</taxon>
        <taxon>Panheteroptera</taxon>
        <taxon>Cimicomorpha</taxon>
        <taxon>Miridae</taxon>
        <taxon>Mirini</taxon>
        <taxon>Lygus</taxon>
    </lineage>
</organism>
<sequence length="128" mass="14164">STNGDTNQILDLLGMTSVFSEEESEETSPFTTENLVSSTDSAKTTNALQPTTVEDVNSPSEVGEELHLLQNPQIQIMVSVTSLDSIKMTVVLLLMRVKIHYILPVAISYPPPLLQMEILKILLYQFPT</sequence>
<gene>
    <name evidence="2" type="primary">ATXN10</name>
    <name evidence="2" type="ORF">CM83_2784</name>
</gene>
<dbReference type="EMBL" id="GBHO01038809">
    <property type="protein sequence ID" value="JAG04795.1"/>
    <property type="molecule type" value="Transcribed_RNA"/>
</dbReference>
<accession>A0A0A9WIW1</accession>
<protein>
    <submittedName>
        <fullName evidence="2">Ataxin-10</fullName>
    </submittedName>
</protein>
<reference evidence="2" key="1">
    <citation type="journal article" date="2014" name="PLoS ONE">
        <title>Transcriptome-Based Identification of ABC Transporters in the Western Tarnished Plant Bug Lygus hesperus.</title>
        <authorList>
            <person name="Hull J.J."/>
            <person name="Chaney K."/>
            <person name="Geib S.M."/>
            <person name="Fabrick J.A."/>
            <person name="Brent C.S."/>
            <person name="Walsh D."/>
            <person name="Lavine L.C."/>
        </authorList>
    </citation>
    <scope>NUCLEOTIDE SEQUENCE</scope>
</reference>
<evidence type="ECO:0000256" key="1">
    <source>
        <dbReference type="SAM" id="MobiDB-lite"/>
    </source>
</evidence>
<reference evidence="2" key="2">
    <citation type="submission" date="2014-07" db="EMBL/GenBank/DDBJ databases">
        <authorList>
            <person name="Hull J."/>
        </authorList>
    </citation>
    <scope>NUCLEOTIDE SEQUENCE</scope>
</reference>
<feature type="region of interest" description="Disordered" evidence="1">
    <location>
        <begin position="21"/>
        <end position="42"/>
    </location>
</feature>